<dbReference type="SUPFAM" id="SSF81653">
    <property type="entry name" value="Calcium ATPase, transduction domain A"/>
    <property type="match status" value="1"/>
</dbReference>
<feature type="transmembrane region" description="Helical" evidence="18">
    <location>
        <begin position="798"/>
        <end position="820"/>
    </location>
</feature>
<dbReference type="FunFam" id="3.30.70.100:FF:000005">
    <property type="entry name" value="Copper-exporting P-type ATPase A"/>
    <property type="match status" value="1"/>
</dbReference>
<dbReference type="Gene3D" id="3.40.50.1000">
    <property type="entry name" value="HAD superfamily/HAD-like"/>
    <property type="match status" value="1"/>
</dbReference>
<dbReference type="InterPro" id="IPR017969">
    <property type="entry name" value="Heavy-metal-associated_CS"/>
</dbReference>
<evidence type="ECO:0000256" key="11">
    <source>
        <dbReference type="ARBA" id="ARBA00022840"/>
    </source>
</evidence>
<dbReference type="NCBIfam" id="TIGR00003">
    <property type="entry name" value="copper ion binding protein"/>
    <property type="match status" value="1"/>
</dbReference>
<dbReference type="InterPro" id="IPR036163">
    <property type="entry name" value="HMA_dom_sf"/>
</dbReference>
<keyword evidence="21" id="KW-1185">Reference proteome</keyword>
<evidence type="ECO:0000259" key="19">
    <source>
        <dbReference type="PROSITE" id="PS50846"/>
    </source>
</evidence>
<dbReference type="FunFam" id="2.70.150.10:FF:000020">
    <property type="entry name" value="Copper-exporting P-type ATPase A"/>
    <property type="match status" value="1"/>
</dbReference>
<dbReference type="AlphaFoldDB" id="A0A6L8VLC4"/>
<dbReference type="Gene3D" id="3.40.1110.10">
    <property type="entry name" value="Calcium-transporting ATPase, cytoplasmic domain N"/>
    <property type="match status" value="1"/>
</dbReference>
<keyword evidence="17 18" id="KW-0472">Membrane</keyword>
<dbReference type="PANTHER" id="PTHR43520">
    <property type="entry name" value="ATP7, ISOFORM B"/>
    <property type="match status" value="1"/>
</dbReference>
<feature type="transmembrane region" description="Helical" evidence="18">
    <location>
        <begin position="158"/>
        <end position="178"/>
    </location>
</feature>
<dbReference type="GO" id="GO:0005886">
    <property type="term" value="C:plasma membrane"/>
    <property type="evidence" value="ECO:0007669"/>
    <property type="project" value="UniProtKB-SubCell"/>
</dbReference>
<keyword evidence="4" id="KW-0813">Transport</keyword>
<keyword evidence="6 18" id="KW-0812">Transmembrane</keyword>
<dbReference type="SUPFAM" id="SSF81665">
    <property type="entry name" value="Calcium ATPase, transmembrane domain M"/>
    <property type="match status" value="1"/>
</dbReference>
<dbReference type="Pfam" id="PF00702">
    <property type="entry name" value="Hydrolase"/>
    <property type="match status" value="1"/>
</dbReference>
<evidence type="ECO:0000256" key="5">
    <source>
        <dbReference type="ARBA" id="ARBA00022475"/>
    </source>
</evidence>
<evidence type="ECO:0000256" key="14">
    <source>
        <dbReference type="ARBA" id="ARBA00022989"/>
    </source>
</evidence>
<evidence type="ECO:0000256" key="4">
    <source>
        <dbReference type="ARBA" id="ARBA00022448"/>
    </source>
</evidence>
<name>A0A6L8VLC4_9RHOB</name>
<evidence type="ECO:0000256" key="16">
    <source>
        <dbReference type="ARBA" id="ARBA00023065"/>
    </source>
</evidence>
<keyword evidence="8" id="KW-0677">Repeat</keyword>
<evidence type="ECO:0000256" key="9">
    <source>
        <dbReference type="ARBA" id="ARBA00022741"/>
    </source>
</evidence>
<dbReference type="CDD" id="cd02094">
    <property type="entry name" value="P-type_ATPase_Cu-like"/>
    <property type="match status" value="1"/>
</dbReference>
<comment type="subcellular location">
    <subcellularLocation>
        <location evidence="1">Cell membrane</location>
        <topology evidence="1">Multi-pass membrane protein</topology>
    </subcellularLocation>
</comment>
<dbReference type="GO" id="GO:0043682">
    <property type="term" value="F:P-type divalent copper transporter activity"/>
    <property type="evidence" value="ECO:0007669"/>
    <property type="project" value="TreeGrafter"/>
</dbReference>
<evidence type="ECO:0000256" key="8">
    <source>
        <dbReference type="ARBA" id="ARBA00022737"/>
    </source>
</evidence>
<dbReference type="Pfam" id="PF00403">
    <property type="entry name" value="HMA"/>
    <property type="match status" value="2"/>
</dbReference>
<evidence type="ECO:0000256" key="12">
    <source>
        <dbReference type="ARBA" id="ARBA00022842"/>
    </source>
</evidence>
<dbReference type="InterPro" id="IPR023298">
    <property type="entry name" value="ATPase_P-typ_TM_dom_sf"/>
</dbReference>
<dbReference type="SFLD" id="SFLDG00002">
    <property type="entry name" value="C1.7:_P-type_atpase_like"/>
    <property type="match status" value="1"/>
</dbReference>
<dbReference type="InterPro" id="IPR036412">
    <property type="entry name" value="HAD-like_sf"/>
</dbReference>
<dbReference type="EC" id="7.2.2.8" evidence="3"/>
<dbReference type="PRINTS" id="PR00119">
    <property type="entry name" value="CATATPASE"/>
</dbReference>
<evidence type="ECO:0000256" key="1">
    <source>
        <dbReference type="ARBA" id="ARBA00004651"/>
    </source>
</evidence>
<dbReference type="PROSITE" id="PS01229">
    <property type="entry name" value="COF_2"/>
    <property type="match status" value="1"/>
</dbReference>
<keyword evidence="5 18" id="KW-1003">Cell membrane</keyword>
<dbReference type="InterPro" id="IPR027256">
    <property type="entry name" value="P-typ_ATPase_IB"/>
</dbReference>
<dbReference type="InterPro" id="IPR059000">
    <property type="entry name" value="ATPase_P-type_domA"/>
</dbReference>
<dbReference type="GO" id="GO:0016887">
    <property type="term" value="F:ATP hydrolysis activity"/>
    <property type="evidence" value="ECO:0007669"/>
    <property type="project" value="InterPro"/>
</dbReference>
<evidence type="ECO:0000256" key="15">
    <source>
        <dbReference type="ARBA" id="ARBA00023008"/>
    </source>
</evidence>
<keyword evidence="7 18" id="KW-0479">Metal-binding</keyword>
<dbReference type="CDD" id="cd00371">
    <property type="entry name" value="HMA"/>
    <property type="match status" value="2"/>
</dbReference>
<dbReference type="EMBL" id="WWNR01000010">
    <property type="protein sequence ID" value="MZQ90516.1"/>
    <property type="molecule type" value="Genomic_DNA"/>
</dbReference>
<dbReference type="RefSeq" id="WP_161347898.1">
    <property type="nucleotide sequence ID" value="NZ_BMGW01000010.1"/>
</dbReference>
<evidence type="ECO:0000313" key="20">
    <source>
        <dbReference type="EMBL" id="MZQ90516.1"/>
    </source>
</evidence>
<feature type="domain" description="HMA" evidence="19">
    <location>
        <begin position="70"/>
        <end position="136"/>
    </location>
</feature>
<dbReference type="PROSITE" id="PS01047">
    <property type="entry name" value="HMA_1"/>
    <property type="match status" value="1"/>
</dbReference>
<dbReference type="InterPro" id="IPR008250">
    <property type="entry name" value="ATPase_P-typ_transduc_dom_A_sf"/>
</dbReference>
<sequence>MTQTATFPVTGMSCASCAGRAERALTAVPGVTEASINLAANSARVTFGAPATPTTLAAALQKAGYPMAEAEARLTVDGMTCASCTGRVERALQAAPGVLAASVNLATHTAQVRYTPGTISPTELAQRVTKAGYPAQPAKDTPAPDTRQPEDAVMKRRALIAAALTLPVVVLAMGGHMVPAFHHWIMASIGTQTSWLIQFALTAAVLAGPGRIFLRIGLPALARMAPEMNSLVALGSLAAFGYSSVATFAPALLPATAREVYFEAAATIVTLILVGRWLEARAKGQAGEAIRRLVGLRPATARVDRGGETVELPVEELAPGDIVLLAPGERVAVDGILTDGHGWIDESMLTGEPAPVEKTPGAPVTGGTVNGAAALAFRVTATGADTVLARIIRLVEDAQGGKLPVQALVDRITRWFVPAVMALAAVTFLIWLALGPEPHLTHALVAGISVLIIACPCAMGLATPVSILVGTGRGAELGILFRRGDALQRLAEVRSVAFDKTGTLTEGRPVLTDLELAPGVDEAELLALVASAEARSEHPLAHAILAAAKEQGLTLPRADSARAVPGKGLVASVGGHVLLIGNAALLEGEGVDLAAKPDENAMHITSASVLHGFHMLAARAETLAAEGKTPVLVAVDGRLAAVLAVSDPLKPGAAAAVAALRALGVESTMISGDNRLTAEAVAARIGISNVVAGVLPEGKLQALSRLPAPTAFVGDGINDAPALAAADVGIAMGTGTDVAIESADIVVISGDPQAVASAINLSRATLRNIRQNLFWAFSYNVLLIPVAAGALYPLNGMLLSPMLAAGAMAFSSVFVVTNALRLRRAG</sequence>
<comment type="similarity">
    <text evidence="2 18">Belongs to the cation transport ATPase (P-type) (TC 3.A.3) family. Type IB subfamily.</text>
</comment>
<organism evidence="20 21">
    <name type="scientific">Frigidibacter albus</name>
    <dbReference type="NCBI Taxonomy" id="1465486"/>
    <lineage>
        <taxon>Bacteria</taxon>
        <taxon>Pseudomonadati</taxon>
        <taxon>Pseudomonadota</taxon>
        <taxon>Alphaproteobacteria</taxon>
        <taxon>Rhodobacterales</taxon>
        <taxon>Paracoccaceae</taxon>
        <taxon>Frigidibacter</taxon>
    </lineage>
</organism>
<keyword evidence="12" id="KW-0460">Magnesium</keyword>
<comment type="caution">
    <text evidence="20">The sequence shown here is derived from an EMBL/GenBank/DDBJ whole genome shotgun (WGS) entry which is preliminary data.</text>
</comment>
<dbReference type="GO" id="GO:0140581">
    <property type="term" value="F:P-type monovalent copper transporter activity"/>
    <property type="evidence" value="ECO:0007669"/>
    <property type="project" value="UniProtKB-EC"/>
</dbReference>
<evidence type="ECO:0000256" key="17">
    <source>
        <dbReference type="ARBA" id="ARBA00023136"/>
    </source>
</evidence>
<evidence type="ECO:0000256" key="10">
    <source>
        <dbReference type="ARBA" id="ARBA00022796"/>
    </source>
</evidence>
<dbReference type="InterPro" id="IPR018303">
    <property type="entry name" value="ATPase_P-typ_P_site"/>
</dbReference>
<evidence type="ECO:0000313" key="21">
    <source>
        <dbReference type="Proteomes" id="UP000477083"/>
    </source>
</evidence>
<dbReference type="PRINTS" id="PR00943">
    <property type="entry name" value="CUATPASE"/>
</dbReference>
<keyword evidence="11 18" id="KW-0067">ATP-binding</keyword>
<feature type="transmembrane region" description="Helical" evidence="18">
    <location>
        <begin position="773"/>
        <end position="792"/>
    </location>
</feature>
<accession>A0A6L8VLC4</accession>
<dbReference type="OrthoDB" id="9807843at2"/>
<dbReference type="SUPFAM" id="SSF56784">
    <property type="entry name" value="HAD-like"/>
    <property type="match status" value="1"/>
</dbReference>
<dbReference type="InterPro" id="IPR006122">
    <property type="entry name" value="HMA_Cu_ion-bd"/>
</dbReference>
<dbReference type="GO" id="GO:0005507">
    <property type="term" value="F:copper ion binding"/>
    <property type="evidence" value="ECO:0007669"/>
    <property type="project" value="InterPro"/>
</dbReference>
<dbReference type="NCBIfam" id="TIGR01494">
    <property type="entry name" value="ATPase_P-type"/>
    <property type="match status" value="2"/>
</dbReference>
<dbReference type="GO" id="GO:0060003">
    <property type="term" value="P:copper ion export"/>
    <property type="evidence" value="ECO:0007669"/>
    <property type="project" value="UniProtKB-ARBA"/>
</dbReference>
<keyword evidence="9 18" id="KW-0547">Nucleotide-binding</keyword>
<keyword evidence="13" id="KW-1278">Translocase</keyword>
<dbReference type="InterPro" id="IPR023299">
    <property type="entry name" value="ATPase_P-typ_cyto_dom_N"/>
</dbReference>
<dbReference type="SFLD" id="SFLDS00003">
    <property type="entry name" value="Haloacid_Dehalogenase"/>
    <property type="match status" value="1"/>
</dbReference>
<feature type="transmembrane region" description="Helical" evidence="18">
    <location>
        <begin position="260"/>
        <end position="278"/>
    </location>
</feature>
<evidence type="ECO:0000256" key="7">
    <source>
        <dbReference type="ARBA" id="ARBA00022723"/>
    </source>
</evidence>
<dbReference type="InterPro" id="IPR001757">
    <property type="entry name" value="P_typ_ATPase"/>
</dbReference>
<evidence type="ECO:0000256" key="2">
    <source>
        <dbReference type="ARBA" id="ARBA00006024"/>
    </source>
</evidence>
<evidence type="ECO:0000256" key="13">
    <source>
        <dbReference type="ARBA" id="ARBA00022967"/>
    </source>
</evidence>
<dbReference type="GO" id="GO:0055070">
    <property type="term" value="P:copper ion homeostasis"/>
    <property type="evidence" value="ECO:0007669"/>
    <property type="project" value="TreeGrafter"/>
</dbReference>
<evidence type="ECO:0000256" key="6">
    <source>
        <dbReference type="ARBA" id="ARBA00022692"/>
    </source>
</evidence>
<dbReference type="PANTHER" id="PTHR43520:SF8">
    <property type="entry name" value="P-TYPE CU(+) TRANSPORTER"/>
    <property type="match status" value="1"/>
</dbReference>
<dbReference type="NCBIfam" id="TIGR01525">
    <property type="entry name" value="ATPase-IB_hvy"/>
    <property type="match status" value="1"/>
</dbReference>
<dbReference type="Gene3D" id="3.30.70.100">
    <property type="match status" value="2"/>
</dbReference>
<feature type="transmembrane region" description="Helical" evidence="18">
    <location>
        <begin position="184"/>
        <end position="207"/>
    </location>
</feature>
<dbReference type="Proteomes" id="UP000477083">
    <property type="component" value="Unassembled WGS sequence"/>
</dbReference>
<feature type="domain" description="HMA" evidence="19">
    <location>
        <begin position="3"/>
        <end position="68"/>
    </location>
</feature>
<dbReference type="GO" id="GO:0005524">
    <property type="term" value="F:ATP binding"/>
    <property type="evidence" value="ECO:0007669"/>
    <property type="project" value="UniProtKB-UniRule"/>
</dbReference>
<dbReference type="SFLD" id="SFLDF00027">
    <property type="entry name" value="p-type_atpase"/>
    <property type="match status" value="1"/>
</dbReference>
<evidence type="ECO:0000256" key="3">
    <source>
        <dbReference type="ARBA" id="ARBA00012517"/>
    </source>
</evidence>
<dbReference type="PROSITE" id="PS50846">
    <property type="entry name" value="HMA_2"/>
    <property type="match status" value="2"/>
</dbReference>
<proteinExistence type="inferred from homology"/>
<gene>
    <name evidence="20" type="ORF">GS660_15575</name>
</gene>
<dbReference type="SUPFAM" id="SSF55008">
    <property type="entry name" value="HMA, heavy metal-associated domain"/>
    <property type="match status" value="2"/>
</dbReference>
<dbReference type="InterPro" id="IPR006121">
    <property type="entry name" value="HMA_dom"/>
</dbReference>
<feature type="transmembrane region" description="Helical" evidence="18">
    <location>
        <begin position="440"/>
        <end position="463"/>
    </location>
</feature>
<keyword evidence="10" id="KW-0187">Copper transport</keyword>
<dbReference type="InterPro" id="IPR023214">
    <property type="entry name" value="HAD_sf"/>
</dbReference>
<evidence type="ECO:0000256" key="18">
    <source>
        <dbReference type="RuleBase" id="RU362081"/>
    </source>
</evidence>
<keyword evidence="14 18" id="KW-1133">Transmembrane helix</keyword>
<keyword evidence="16" id="KW-0406">Ion transport</keyword>
<keyword evidence="15" id="KW-0186">Copper</keyword>
<dbReference type="Pfam" id="PF00122">
    <property type="entry name" value="E1-E2_ATPase"/>
    <property type="match status" value="1"/>
</dbReference>
<feature type="transmembrane region" description="Helical" evidence="18">
    <location>
        <begin position="228"/>
        <end position="248"/>
    </location>
</feature>
<reference evidence="20 21" key="1">
    <citation type="submission" date="2020-01" db="EMBL/GenBank/DDBJ databases">
        <title>Frigidibacter albus SP32T (=CGMCC 1.13995T).</title>
        <authorList>
            <person name="Liao X."/>
        </authorList>
    </citation>
    <scope>NUCLEOTIDE SEQUENCE [LARGE SCALE GENOMIC DNA]</scope>
    <source>
        <strain evidence="20 21">SP32</strain>
    </source>
</reference>
<protein>
    <recommendedName>
        <fullName evidence="3">P-type Cu(+) transporter</fullName>
        <ecNumber evidence="3">7.2.2.8</ecNumber>
    </recommendedName>
</protein>
<dbReference type="PROSITE" id="PS00154">
    <property type="entry name" value="ATPASE_E1_E2"/>
    <property type="match status" value="1"/>
</dbReference>
<dbReference type="InterPro" id="IPR044492">
    <property type="entry name" value="P_typ_ATPase_HD_dom"/>
</dbReference>
<dbReference type="Gene3D" id="2.70.150.10">
    <property type="entry name" value="Calcium-transporting ATPase, cytoplasmic transduction domain A"/>
    <property type="match status" value="1"/>
</dbReference>
<feature type="transmembrane region" description="Helical" evidence="18">
    <location>
        <begin position="415"/>
        <end position="434"/>
    </location>
</feature>